<dbReference type="FunFam" id="1.25.40.10:FF:000132">
    <property type="entry name" value="Histone-lysine N-methyltransferase SMYD1 isoform 1"/>
    <property type="match status" value="1"/>
</dbReference>
<evidence type="ECO:0000256" key="3">
    <source>
        <dbReference type="ARBA" id="ARBA00022679"/>
    </source>
</evidence>
<dbReference type="PROSITE" id="PS01360">
    <property type="entry name" value="ZF_MYND_1"/>
    <property type="match status" value="1"/>
</dbReference>
<evidence type="ECO:0000256" key="6">
    <source>
        <dbReference type="ARBA" id="ARBA00022771"/>
    </source>
</evidence>
<evidence type="ECO:0000259" key="10">
    <source>
        <dbReference type="PROSITE" id="PS50280"/>
    </source>
</evidence>
<dbReference type="Gene3D" id="1.10.220.160">
    <property type="match status" value="1"/>
</dbReference>
<evidence type="ECO:0000256" key="5">
    <source>
        <dbReference type="ARBA" id="ARBA00022723"/>
    </source>
</evidence>
<dbReference type="InterPro" id="IPR050869">
    <property type="entry name" value="H3K4_H4K5_MeTrfase"/>
</dbReference>
<dbReference type="FunFam" id="6.10.140.2220:FF:000005">
    <property type="entry name" value="Histone-lysine N-methyltransferase SMYD1 isoform 1"/>
    <property type="match status" value="1"/>
</dbReference>
<dbReference type="Pfam" id="PF01753">
    <property type="entry name" value="zf-MYND"/>
    <property type="match status" value="1"/>
</dbReference>
<dbReference type="Ensembl" id="ENSNFUT00015006121.1">
    <property type="protein sequence ID" value="ENSNFUP00015005806.1"/>
    <property type="gene ID" value="ENSNFUG00015002862.1"/>
</dbReference>
<keyword evidence="3" id="KW-0808">Transferase</keyword>
<evidence type="ECO:0000256" key="7">
    <source>
        <dbReference type="ARBA" id="ARBA00022833"/>
    </source>
</evidence>
<gene>
    <name evidence="12" type="primary">SMYD1</name>
    <name evidence="12" type="synonym">LOC107375014</name>
</gene>
<dbReference type="Gene3D" id="1.25.40.10">
    <property type="entry name" value="Tetratricopeptide repeat domain"/>
    <property type="match status" value="1"/>
</dbReference>
<evidence type="ECO:0000256" key="8">
    <source>
        <dbReference type="ARBA" id="ARBA00047571"/>
    </source>
</evidence>
<keyword evidence="7" id="KW-0862">Zinc</keyword>
<evidence type="ECO:0000256" key="9">
    <source>
        <dbReference type="PROSITE-ProRule" id="PRU00134"/>
    </source>
</evidence>
<keyword evidence="6 9" id="KW-0863">Zinc-finger</keyword>
<comment type="catalytic activity">
    <reaction evidence="8">
        <text>L-lysyl(4)-[histone H3] + 3 S-adenosyl-L-methionine = N(6),N(6),N(6)-trimethyl-L-lysyl(4)-[histone H3] + 3 S-adenosyl-L-homocysteine + 3 H(+)</text>
        <dbReference type="Rhea" id="RHEA:60260"/>
        <dbReference type="Rhea" id="RHEA-COMP:15537"/>
        <dbReference type="Rhea" id="RHEA-COMP:15547"/>
        <dbReference type="ChEBI" id="CHEBI:15378"/>
        <dbReference type="ChEBI" id="CHEBI:29969"/>
        <dbReference type="ChEBI" id="CHEBI:57856"/>
        <dbReference type="ChEBI" id="CHEBI:59789"/>
        <dbReference type="ChEBI" id="CHEBI:61961"/>
        <dbReference type="EC" id="2.1.1.354"/>
    </reaction>
</comment>
<accession>A0A8C6NJI3</accession>
<reference evidence="12" key="3">
    <citation type="submission" date="2025-09" db="UniProtKB">
        <authorList>
            <consortium name="Ensembl"/>
        </authorList>
    </citation>
    <scope>IDENTIFICATION</scope>
</reference>
<protein>
    <recommendedName>
        <fullName evidence="1">[histone H3]-lysine(4) N-trimethyltransferase</fullName>
        <ecNumber evidence="1">2.1.1.354</ecNumber>
    </recommendedName>
</protein>
<dbReference type="Proteomes" id="UP000694548">
    <property type="component" value="Chromosome sgr02"/>
</dbReference>
<dbReference type="FunFam" id="2.170.270.10:FF:000013">
    <property type="entry name" value="Histone-lysine N-methyltransferase SMYD1 isoform 1"/>
    <property type="match status" value="1"/>
</dbReference>
<keyword evidence="5" id="KW-0479">Metal-binding</keyword>
<evidence type="ECO:0000313" key="13">
    <source>
        <dbReference type="Proteomes" id="UP000694548"/>
    </source>
</evidence>
<dbReference type="Gene3D" id="1.25.40.970">
    <property type="match status" value="1"/>
</dbReference>
<dbReference type="PROSITE" id="PS50865">
    <property type="entry name" value="ZF_MYND_2"/>
    <property type="match status" value="1"/>
</dbReference>
<dbReference type="InterPro" id="IPR046341">
    <property type="entry name" value="SET_dom_sf"/>
</dbReference>
<dbReference type="Gene3D" id="2.170.270.10">
    <property type="entry name" value="SET domain"/>
    <property type="match status" value="1"/>
</dbReference>
<dbReference type="SMART" id="SM00317">
    <property type="entry name" value="SET"/>
    <property type="match status" value="1"/>
</dbReference>
<feature type="domain" description="MYND-type" evidence="11">
    <location>
        <begin position="49"/>
        <end position="87"/>
    </location>
</feature>
<organism evidence="12 13">
    <name type="scientific">Nothobranchius furzeri</name>
    <name type="common">Turquoise killifish</name>
    <dbReference type="NCBI Taxonomy" id="105023"/>
    <lineage>
        <taxon>Eukaryota</taxon>
        <taxon>Metazoa</taxon>
        <taxon>Chordata</taxon>
        <taxon>Craniata</taxon>
        <taxon>Vertebrata</taxon>
        <taxon>Euteleostomi</taxon>
        <taxon>Actinopterygii</taxon>
        <taxon>Neopterygii</taxon>
        <taxon>Teleostei</taxon>
        <taxon>Neoteleostei</taxon>
        <taxon>Acanthomorphata</taxon>
        <taxon>Ovalentaria</taxon>
        <taxon>Atherinomorphae</taxon>
        <taxon>Cyprinodontiformes</taxon>
        <taxon>Nothobranchiidae</taxon>
        <taxon>Nothobranchius</taxon>
    </lineage>
</organism>
<dbReference type="InterPro" id="IPR002893">
    <property type="entry name" value="Znf_MYND"/>
</dbReference>
<name>A0A8C6NJI3_NOTFU</name>
<dbReference type="PANTHER" id="PTHR12197:SF184">
    <property type="entry name" value="HISTONE-LYSINE N-METHYLTRANSFERASE SMYD1"/>
    <property type="match status" value="1"/>
</dbReference>
<keyword evidence="4" id="KW-0949">S-adenosyl-L-methionine</keyword>
<dbReference type="SUPFAM" id="SSF48452">
    <property type="entry name" value="TPR-like"/>
    <property type="match status" value="1"/>
</dbReference>
<dbReference type="Gene3D" id="6.10.140.2220">
    <property type="match status" value="1"/>
</dbReference>
<dbReference type="InterPro" id="IPR011990">
    <property type="entry name" value="TPR-like_helical_dom_sf"/>
</dbReference>
<dbReference type="GO" id="GO:0140999">
    <property type="term" value="F:histone H3K4 trimethyltransferase activity"/>
    <property type="evidence" value="ECO:0007669"/>
    <property type="project" value="UniProtKB-EC"/>
</dbReference>
<dbReference type="EC" id="2.1.1.354" evidence="1"/>
<reference evidence="12" key="1">
    <citation type="submission" date="2014-08" db="EMBL/GenBank/DDBJ databases">
        <authorList>
            <person name="Senf B."/>
            <person name="Petzold A."/>
            <person name="Downie B.R."/>
            <person name="Koch P."/>
            <person name="Platzer M."/>
        </authorList>
    </citation>
    <scope>NUCLEOTIDE SEQUENCE [LARGE SCALE GENOMIC DNA]</scope>
    <source>
        <strain evidence="12">GRZ</strain>
    </source>
</reference>
<dbReference type="AlphaFoldDB" id="A0A8C6NJI3"/>
<dbReference type="GeneTree" id="ENSGT00940000156114"/>
<keyword evidence="13" id="KW-1185">Reference proteome</keyword>
<dbReference type="SUPFAM" id="SSF82199">
    <property type="entry name" value="SET domain"/>
    <property type="match status" value="1"/>
</dbReference>
<dbReference type="GO" id="GO:0008270">
    <property type="term" value="F:zinc ion binding"/>
    <property type="evidence" value="ECO:0007669"/>
    <property type="project" value="UniProtKB-KW"/>
</dbReference>
<proteinExistence type="predicted"/>
<evidence type="ECO:0000259" key="11">
    <source>
        <dbReference type="PROSITE" id="PS50865"/>
    </source>
</evidence>
<dbReference type="PANTHER" id="PTHR12197">
    <property type="entry name" value="HISTONE-LYSINE N-METHYLTRANSFERASE SMYD"/>
    <property type="match status" value="1"/>
</dbReference>
<evidence type="ECO:0000256" key="1">
    <source>
        <dbReference type="ARBA" id="ARBA00012182"/>
    </source>
</evidence>
<dbReference type="Pfam" id="PF00856">
    <property type="entry name" value="SET"/>
    <property type="match status" value="1"/>
</dbReference>
<evidence type="ECO:0000256" key="4">
    <source>
        <dbReference type="ARBA" id="ARBA00022691"/>
    </source>
</evidence>
<evidence type="ECO:0000256" key="2">
    <source>
        <dbReference type="ARBA" id="ARBA00022603"/>
    </source>
</evidence>
<feature type="domain" description="SET" evidence="10">
    <location>
        <begin position="4"/>
        <end position="252"/>
    </location>
</feature>
<dbReference type="GO" id="GO:0005634">
    <property type="term" value="C:nucleus"/>
    <property type="evidence" value="ECO:0007669"/>
    <property type="project" value="TreeGrafter"/>
</dbReference>
<dbReference type="PROSITE" id="PS50280">
    <property type="entry name" value="SET"/>
    <property type="match status" value="1"/>
</dbReference>
<dbReference type="InterPro" id="IPR001214">
    <property type="entry name" value="SET_dom"/>
</dbReference>
<dbReference type="GO" id="GO:0032259">
    <property type="term" value="P:methylation"/>
    <property type="evidence" value="ECO:0007669"/>
    <property type="project" value="UniProtKB-KW"/>
</dbReference>
<evidence type="ECO:0000313" key="12">
    <source>
        <dbReference type="Ensembl" id="ENSNFUP00015005806.1"/>
    </source>
</evidence>
<reference evidence="12" key="2">
    <citation type="submission" date="2025-08" db="UniProtKB">
        <authorList>
            <consortium name="Ensembl"/>
        </authorList>
    </citation>
    <scope>IDENTIFICATION</scope>
</reference>
<sequence length="489" mass="54926">MTGGNLEVFDAGVKGRGLKATKELHTGEVIFSEPSYAAVVFDSLVSQVCHGCFRHQTNLHRCAQCRFAHYCNRTCQTACWEEHKQECAAIRSSGFVPNEKIRLAARVLWRRRKDQGLASDNQLVAVDLLEHHLDLLPEGELKKVHEDVVSLLKFWSGTTQQNSTEFLSHILGLVGIRNNSFPLKDQRGLQDVGLGIFPSLGLVNHDCWPSCTVTFNHGNQSAVSSALHSRKRMELRALRTIPEGEEVTISYVDFLNLSADRQKQLKEHFYFDCSCEHCSRSVSDDLMSAAAETKPPAEKVKEVTAFSKESLEKIEKARDAGDHSEVLKLCQECLEKQEGVVANTHLSRLRVLSVASQVLSHLKKFSEAAELAQKMVEGYMKLYHPNNAQLGMALMRAGVTYWHAGQIEEGHKMICEAYRILMITHGPNHSITKDLESMRTQTEMELKMFKENDLNMKWTRWSPLNSPVQALVGPSSLPSPYSALIPPFP</sequence>
<keyword evidence="2" id="KW-0489">Methyltransferase</keyword>